<organism evidence="1">
    <name type="scientific">marine sediment metagenome</name>
    <dbReference type="NCBI Taxonomy" id="412755"/>
    <lineage>
        <taxon>unclassified sequences</taxon>
        <taxon>metagenomes</taxon>
        <taxon>ecological metagenomes</taxon>
    </lineage>
</organism>
<comment type="caution">
    <text evidence="1">The sequence shown here is derived from an EMBL/GenBank/DDBJ whole genome shotgun (WGS) entry which is preliminary data.</text>
</comment>
<protein>
    <submittedName>
        <fullName evidence="1">Uncharacterized protein</fullName>
    </submittedName>
</protein>
<sequence>MHTLQQLNSIYTIINNNNLNIQTPNTKQLSTFIKYSSLNINKNITTEQKLTLYYLDQLFNISSLIK</sequence>
<evidence type="ECO:0000313" key="1">
    <source>
        <dbReference type="EMBL" id="GAF79126.1"/>
    </source>
</evidence>
<proteinExistence type="predicted"/>
<reference evidence="1" key="1">
    <citation type="journal article" date="2014" name="Front. Microbiol.">
        <title>High frequency of phylogenetically diverse reductive dehalogenase-homologous genes in deep subseafloor sedimentary metagenomes.</title>
        <authorList>
            <person name="Kawai M."/>
            <person name="Futagami T."/>
            <person name="Toyoda A."/>
            <person name="Takaki Y."/>
            <person name="Nishi S."/>
            <person name="Hori S."/>
            <person name="Arai W."/>
            <person name="Tsubouchi T."/>
            <person name="Morono Y."/>
            <person name="Uchiyama I."/>
            <person name="Ito T."/>
            <person name="Fujiyama A."/>
            <person name="Inagaki F."/>
            <person name="Takami H."/>
        </authorList>
    </citation>
    <scope>NUCLEOTIDE SEQUENCE</scope>
    <source>
        <strain evidence="1">Expedition CK06-06</strain>
    </source>
</reference>
<dbReference type="EMBL" id="BARS01008461">
    <property type="protein sequence ID" value="GAF79126.1"/>
    <property type="molecule type" value="Genomic_DNA"/>
</dbReference>
<name>X0SVG5_9ZZZZ</name>
<accession>X0SVG5</accession>
<dbReference type="AlphaFoldDB" id="X0SVG5"/>
<gene>
    <name evidence="1" type="ORF">S01H1_16123</name>
</gene>